<sequence length="41" mass="4587">MIQWVPMSIDIKFGLLLLNQFASGVNVVAYSLAFVLMLELT</sequence>
<keyword evidence="1" id="KW-1133">Transmembrane helix</keyword>
<evidence type="ECO:0000256" key="1">
    <source>
        <dbReference type="SAM" id="Phobius"/>
    </source>
</evidence>
<evidence type="ECO:0000313" key="3">
    <source>
        <dbReference type="EMBL" id="CAF4968976.1"/>
    </source>
</evidence>
<feature type="transmembrane region" description="Helical" evidence="1">
    <location>
        <begin position="20"/>
        <end position="38"/>
    </location>
</feature>
<dbReference type="AlphaFoldDB" id="A0A821YXA6"/>
<protein>
    <submittedName>
        <fullName evidence="3">Uncharacterized protein</fullName>
    </submittedName>
</protein>
<evidence type="ECO:0000313" key="4">
    <source>
        <dbReference type="Proteomes" id="UP000663873"/>
    </source>
</evidence>
<comment type="caution">
    <text evidence="3">The sequence shown here is derived from an EMBL/GenBank/DDBJ whole genome shotgun (WGS) entry which is preliminary data.</text>
</comment>
<accession>A0A821YXA6</accession>
<gene>
    <name evidence="2" type="ORF">UJA718_LOCUS45616</name>
    <name evidence="3" type="ORF">UJA718_LOCUS48645</name>
</gene>
<feature type="non-terminal residue" evidence="3">
    <location>
        <position position="1"/>
    </location>
</feature>
<organism evidence="3 4">
    <name type="scientific">Rotaria socialis</name>
    <dbReference type="NCBI Taxonomy" id="392032"/>
    <lineage>
        <taxon>Eukaryota</taxon>
        <taxon>Metazoa</taxon>
        <taxon>Spiralia</taxon>
        <taxon>Gnathifera</taxon>
        <taxon>Rotifera</taxon>
        <taxon>Eurotatoria</taxon>
        <taxon>Bdelloidea</taxon>
        <taxon>Philodinida</taxon>
        <taxon>Philodinidae</taxon>
        <taxon>Rotaria</taxon>
    </lineage>
</organism>
<dbReference type="EMBL" id="CAJOBP010077382">
    <property type="protein sequence ID" value="CAF4903093.1"/>
    <property type="molecule type" value="Genomic_DNA"/>
</dbReference>
<dbReference type="Proteomes" id="UP000663873">
    <property type="component" value="Unassembled WGS sequence"/>
</dbReference>
<dbReference type="EMBL" id="CAJOBP010098411">
    <property type="protein sequence ID" value="CAF4968976.1"/>
    <property type="molecule type" value="Genomic_DNA"/>
</dbReference>
<proteinExistence type="predicted"/>
<reference evidence="3" key="1">
    <citation type="submission" date="2021-02" db="EMBL/GenBank/DDBJ databases">
        <authorList>
            <person name="Nowell W R."/>
        </authorList>
    </citation>
    <scope>NUCLEOTIDE SEQUENCE</scope>
</reference>
<keyword evidence="1" id="KW-0472">Membrane</keyword>
<evidence type="ECO:0000313" key="2">
    <source>
        <dbReference type="EMBL" id="CAF4903093.1"/>
    </source>
</evidence>
<keyword evidence="1" id="KW-0812">Transmembrane</keyword>
<keyword evidence="4" id="KW-1185">Reference proteome</keyword>
<name>A0A821YXA6_9BILA</name>